<organism evidence="3 4">
    <name type="scientific">Lentibacillus halophilus</name>
    <dbReference type="NCBI Taxonomy" id="295065"/>
    <lineage>
        <taxon>Bacteria</taxon>
        <taxon>Bacillati</taxon>
        <taxon>Bacillota</taxon>
        <taxon>Bacilli</taxon>
        <taxon>Bacillales</taxon>
        <taxon>Bacillaceae</taxon>
        <taxon>Lentibacillus</taxon>
    </lineage>
</organism>
<feature type="domain" description="Purine catabolism PurC-like" evidence="1">
    <location>
        <begin position="6"/>
        <end position="125"/>
    </location>
</feature>
<dbReference type="Pfam" id="PF13556">
    <property type="entry name" value="HTH_30"/>
    <property type="match status" value="1"/>
</dbReference>
<dbReference type="InterPro" id="IPR051448">
    <property type="entry name" value="CdaR-like_regulators"/>
</dbReference>
<proteinExistence type="predicted"/>
<dbReference type="InterPro" id="IPR025736">
    <property type="entry name" value="PucR_C-HTH_dom"/>
</dbReference>
<protein>
    <recommendedName>
        <fullName evidence="5">Purine catabolism regulatory protein</fullName>
    </recommendedName>
</protein>
<evidence type="ECO:0000259" key="1">
    <source>
        <dbReference type="Pfam" id="PF07905"/>
    </source>
</evidence>
<dbReference type="PANTHER" id="PTHR33744">
    <property type="entry name" value="CARBOHYDRATE DIACID REGULATOR"/>
    <property type="match status" value="1"/>
</dbReference>
<name>A0ABP3IV88_9BACI</name>
<evidence type="ECO:0000313" key="3">
    <source>
        <dbReference type="EMBL" id="GAA0428352.1"/>
    </source>
</evidence>
<dbReference type="RefSeq" id="WP_343750425.1">
    <property type="nucleotide sequence ID" value="NZ_BAAADM010000002.1"/>
</dbReference>
<keyword evidence="4" id="KW-1185">Reference proteome</keyword>
<dbReference type="Gene3D" id="1.10.10.2840">
    <property type="entry name" value="PucR C-terminal helix-turn-helix domain"/>
    <property type="match status" value="1"/>
</dbReference>
<dbReference type="InterPro" id="IPR012914">
    <property type="entry name" value="PucR_dom"/>
</dbReference>
<evidence type="ECO:0000313" key="4">
    <source>
        <dbReference type="Proteomes" id="UP001501459"/>
    </source>
</evidence>
<accession>A0ABP3IV88</accession>
<feature type="domain" description="PucR C-terminal helix-turn-helix" evidence="2">
    <location>
        <begin position="454"/>
        <end position="509"/>
    </location>
</feature>
<dbReference type="Proteomes" id="UP001501459">
    <property type="component" value="Unassembled WGS sequence"/>
</dbReference>
<dbReference type="Pfam" id="PF07905">
    <property type="entry name" value="PucR"/>
    <property type="match status" value="1"/>
</dbReference>
<dbReference type="InterPro" id="IPR042070">
    <property type="entry name" value="PucR_C-HTH_sf"/>
</dbReference>
<sequence length="526" mass="62041">MLAVEDMLNRPSFQEAEVLAGTNGLHKKVKWVHVVEINNFGHLLHGQEVILTTGVNWINDEEKSVYFLEQLLEKETSALCVELVEHSKTLPTDMLNIAEKHNLPVIGFNKEVKFIDITMDLHEIILNYQQHSWWKLDNLYKKLHNSLVSNYPIGDFLKLLHQATNKQMLLSQNKDQYRFFPSPSKRKQSEWIEQIQQDTNSYNAYPIHLLDQPIAYLYILEKQNNISLFDEEAAKRCSEFLEQYFWKHYQTKEREQIKQNEWLLDALDGPLSRKQITEKIYESSPTTTFNDAIVGVLSDKHSLYEEENDSFMTETFMFFRSILENNGFHLFTTKGNVQNGYVLLIINQQENDSCYERLNYSLQQVYASNNYHHIQGISFGKIISDYESLYQSYQTALTTLNYQLKHDILTEPFYDNLGVYRLVNQVENTNELERMIKHYVGPLMSYDQRNGTELLKTFQIYLKNLGSKNDTSRELYIVRQTLYHRLDRIKELLGEDFMSPENRIMAELSVYMLTYLDIEEQALVEK</sequence>
<reference evidence="4" key="1">
    <citation type="journal article" date="2019" name="Int. J. Syst. Evol. Microbiol.">
        <title>The Global Catalogue of Microorganisms (GCM) 10K type strain sequencing project: providing services to taxonomists for standard genome sequencing and annotation.</title>
        <authorList>
            <consortium name="The Broad Institute Genomics Platform"/>
            <consortium name="The Broad Institute Genome Sequencing Center for Infectious Disease"/>
            <person name="Wu L."/>
            <person name="Ma J."/>
        </authorList>
    </citation>
    <scope>NUCLEOTIDE SEQUENCE [LARGE SCALE GENOMIC DNA]</scope>
    <source>
        <strain evidence="4">JCM 12149</strain>
    </source>
</reference>
<evidence type="ECO:0000259" key="2">
    <source>
        <dbReference type="Pfam" id="PF13556"/>
    </source>
</evidence>
<gene>
    <name evidence="3" type="ORF">GCM10008983_00790</name>
</gene>
<comment type="caution">
    <text evidence="3">The sequence shown here is derived from an EMBL/GenBank/DDBJ whole genome shotgun (WGS) entry which is preliminary data.</text>
</comment>
<evidence type="ECO:0008006" key="5">
    <source>
        <dbReference type="Google" id="ProtNLM"/>
    </source>
</evidence>
<dbReference type="EMBL" id="BAAADM010000002">
    <property type="protein sequence ID" value="GAA0428352.1"/>
    <property type="molecule type" value="Genomic_DNA"/>
</dbReference>